<feature type="transmembrane region" description="Helical" evidence="8">
    <location>
        <begin position="295"/>
        <end position="314"/>
    </location>
</feature>
<feature type="transmembrane region" description="Helical" evidence="8">
    <location>
        <begin position="184"/>
        <end position="202"/>
    </location>
</feature>
<sequence length="444" mass="46964">MSSNGGTSAVRYRDLFRNREFSALFVADVLSKVGSQLGKFALAALVYDRTRSTSLTAITFAVTFLPGLLGGPILATLADRYPRRQLLITCDIIRASLMAIIVFGSPFMPVLASLGILLIVEFVRVPFGAARMAMLADILEGDRFAAGNALVGASQQVVQVAGFGVGGFVVVTVGAQTALLADTLSYAVSAVILGMFIVARPTPAPKDGKRPHLLKDTMEGIRIVHETGRLPTLFWLLMLGPTVLATAEGLAIPYADILGGGDTVAGLFLAAAPFGQAIGLGIVGRMSQRRRERVLIPFSMAVGLCVALTGFIPLPIVITIGLFLAGIFMGHIAHIQASIVGLITPDVRGRIIGLGNTVLQLGQGIAILLAGFVAEQTSLRSVLAWSGIGAVAAVFVVSAVGSPHGGRHRADPRQLRRMRRQLRDARQATEHKSASRLTSIHHVR</sequence>
<evidence type="ECO:0000256" key="3">
    <source>
        <dbReference type="ARBA" id="ARBA00022475"/>
    </source>
</evidence>
<comment type="subcellular location">
    <subcellularLocation>
        <location evidence="1">Cell membrane</location>
        <topology evidence="1">Multi-pass membrane protein</topology>
    </subcellularLocation>
</comment>
<dbReference type="InterPro" id="IPR010290">
    <property type="entry name" value="TM_effector"/>
</dbReference>
<feature type="transmembrane region" description="Helical" evidence="8">
    <location>
        <begin position="379"/>
        <end position="400"/>
    </location>
</feature>
<keyword evidence="3" id="KW-1003">Cell membrane</keyword>
<reference evidence="11" key="1">
    <citation type="journal article" date="2019" name="Int. J. Syst. Evol. Microbiol.">
        <title>The Global Catalogue of Microorganisms (GCM) 10K type strain sequencing project: providing services to taxonomists for standard genome sequencing and annotation.</title>
        <authorList>
            <consortium name="The Broad Institute Genomics Platform"/>
            <consortium name="The Broad Institute Genome Sequencing Center for Infectious Disease"/>
            <person name="Wu L."/>
            <person name="Ma J."/>
        </authorList>
    </citation>
    <scope>NUCLEOTIDE SEQUENCE [LARGE SCALE GENOMIC DNA]</scope>
    <source>
        <strain evidence="11">CGMCC 4.7241</strain>
    </source>
</reference>
<dbReference type="Pfam" id="PF05977">
    <property type="entry name" value="MFS_3"/>
    <property type="match status" value="1"/>
</dbReference>
<dbReference type="CDD" id="cd06173">
    <property type="entry name" value="MFS_MefA_like"/>
    <property type="match status" value="1"/>
</dbReference>
<dbReference type="InterPro" id="IPR036259">
    <property type="entry name" value="MFS_trans_sf"/>
</dbReference>
<evidence type="ECO:0000256" key="1">
    <source>
        <dbReference type="ARBA" id="ARBA00004651"/>
    </source>
</evidence>
<dbReference type="PROSITE" id="PS50850">
    <property type="entry name" value="MFS"/>
    <property type="match status" value="1"/>
</dbReference>
<evidence type="ECO:0000313" key="10">
    <source>
        <dbReference type="EMBL" id="MFC3759829.1"/>
    </source>
</evidence>
<dbReference type="SUPFAM" id="SSF103473">
    <property type="entry name" value="MFS general substrate transporter"/>
    <property type="match status" value="1"/>
</dbReference>
<evidence type="ECO:0000256" key="6">
    <source>
        <dbReference type="ARBA" id="ARBA00023136"/>
    </source>
</evidence>
<evidence type="ECO:0000256" key="7">
    <source>
        <dbReference type="SAM" id="MobiDB-lite"/>
    </source>
</evidence>
<keyword evidence="5 8" id="KW-1133">Transmembrane helix</keyword>
<dbReference type="PANTHER" id="PTHR23513:SF11">
    <property type="entry name" value="STAPHYLOFERRIN A TRANSPORTER"/>
    <property type="match status" value="1"/>
</dbReference>
<gene>
    <name evidence="10" type="ORF">ACFOUW_03200</name>
</gene>
<keyword evidence="2" id="KW-0813">Transport</keyword>
<feature type="transmembrane region" description="Helical" evidence="8">
    <location>
        <begin position="232"/>
        <end position="252"/>
    </location>
</feature>
<feature type="transmembrane region" description="Helical" evidence="8">
    <location>
        <begin position="264"/>
        <end position="283"/>
    </location>
</feature>
<evidence type="ECO:0000259" key="9">
    <source>
        <dbReference type="PROSITE" id="PS50850"/>
    </source>
</evidence>
<feature type="region of interest" description="Disordered" evidence="7">
    <location>
        <begin position="421"/>
        <end position="444"/>
    </location>
</feature>
<keyword evidence="6 8" id="KW-0472">Membrane</keyword>
<dbReference type="EMBL" id="JBHRZH010000004">
    <property type="protein sequence ID" value="MFC3759829.1"/>
    <property type="molecule type" value="Genomic_DNA"/>
</dbReference>
<protein>
    <submittedName>
        <fullName evidence="10">MFS transporter</fullName>
    </submittedName>
</protein>
<dbReference type="Proteomes" id="UP001595699">
    <property type="component" value="Unassembled WGS sequence"/>
</dbReference>
<feature type="domain" description="Major facilitator superfamily (MFS) profile" evidence="9">
    <location>
        <begin position="20"/>
        <end position="404"/>
    </location>
</feature>
<evidence type="ECO:0000256" key="4">
    <source>
        <dbReference type="ARBA" id="ARBA00022692"/>
    </source>
</evidence>
<feature type="transmembrane region" description="Helical" evidence="8">
    <location>
        <begin position="53"/>
        <end position="74"/>
    </location>
</feature>
<feature type="transmembrane region" description="Helical" evidence="8">
    <location>
        <begin position="351"/>
        <end position="373"/>
    </location>
</feature>
<evidence type="ECO:0000256" key="8">
    <source>
        <dbReference type="SAM" id="Phobius"/>
    </source>
</evidence>
<organism evidence="10 11">
    <name type="scientific">Tenggerimyces flavus</name>
    <dbReference type="NCBI Taxonomy" id="1708749"/>
    <lineage>
        <taxon>Bacteria</taxon>
        <taxon>Bacillati</taxon>
        <taxon>Actinomycetota</taxon>
        <taxon>Actinomycetes</taxon>
        <taxon>Propionibacteriales</taxon>
        <taxon>Nocardioidaceae</taxon>
        <taxon>Tenggerimyces</taxon>
    </lineage>
</organism>
<proteinExistence type="predicted"/>
<dbReference type="PANTHER" id="PTHR23513">
    <property type="entry name" value="INTEGRAL MEMBRANE EFFLUX PROTEIN-RELATED"/>
    <property type="match status" value="1"/>
</dbReference>
<evidence type="ECO:0000256" key="2">
    <source>
        <dbReference type="ARBA" id="ARBA00022448"/>
    </source>
</evidence>
<evidence type="ECO:0000256" key="5">
    <source>
        <dbReference type="ARBA" id="ARBA00022989"/>
    </source>
</evidence>
<dbReference type="InterPro" id="IPR020846">
    <property type="entry name" value="MFS_dom"/>
</dbReference>
<evidence type="ECO:0000313" key="11">
    <source>
        <dbReference type="Proteomes" id="UP001595699"/>
    </source>
</evidence>
<feature type="transmembrane region" description="Helical" evidence="8">
    <location>
        <begin position="320"/>
        <end position="344"/>
    </location>
</feature>
<accession>A0ABV7Y4Y4</accession>
<keyword evidence="4 8" id="KW-0812">Transmembrane</keyword>
<name>A0ABV7Y4Y4_9ACTN</name>
<keyword evidence="11" id="KW-1185">Reference proteome</keyword>
<feature type="compositionally biased region" description="Basic and acidic residues" evidence="7">
    <location>
        <begin position="421"/>
        <end position="433"/>
    </location>
</feature>
<comment type="caution">
    <text evidence="10">The sequence shown here is derived from an EMBL/GenBank/DDBJ whole genome shotgun (WGS) entry which is preliminary data.</text>
</comment>
<dbReference type="Gene3D" id="1.20.1250.20">
    <property type="entry name" value="MFS general substrate transporter like domains"/>
    <property type="match status" value="1"/>
</dbReference>
<dbReference type="RefSeq" id="WP_205120330.1">
    <property type="nucleotide sequence ID" value="NZ_JAFBCM010000001.1"/>
</dbReference>